<dbReference type="Gene3D" id="1.20.272.10">
    <property type="match status" value="1"/>
</dbReference>
<dbReference type="AlphaFoldDB" id="A0A0G0IP35"/>
<dbReference type="InterPro" id="IPR021886">
    <property type="entry name" value="MgsA_C"/>
</dbReference>
<dbReference type="InterPro" id="IPR003593">
    <property type="entry name" value="AAA+_ATPase"/>
</dbReference>
<protein>
    <submittedName>
        <fullName evidence="5">Recombination factor protein RarA</fullName>
    </submittedName>
</protein>
<comment type="caution">
    <text evidence="5">The sequence shown here is derived from an EMBL/GenBank/DDBJ whole genome shotgun (WGS) entry which is preliminary data.</text>
</comment>
<dbReference type="InterPro" id="IPR051314">
    <property type="entry name" value="AAA_ATPase_RarA/MGS1/WRNIP1"/>
</dbReference>
<keyword evidence="3" id="KW-0067">ATP-binding</keyword>
<dbReference type="SMART" id="SM00382">
    <property type="entry name" value="AAA"/>
    <property type="match status" value="1"/>
</dbReference>
<reference evidence="5 6" key="1">
    <citation type="journal article" date="2015" name="Nature">
        <title>rRNA introns, odd ribosomes, and small enigmatic genomes across a large radiation of phyla.</title>
        <authorList>
            <person name="Brown C.T."/>
            <person name="Hug L.A."/>
            <person name="Thomas B.C."/>
            <person name="Sharon I."/>
            <person name="Castelle C.J."/>
            <person name="Singh A."/>
            <person name="Wilkins M.J."/>
            <person name="Williams K.H."/>
            <person name="Banfield J.F."/>
        </authorList>
    </citation>
    <scope>NUCLEOTIDE SEQUENCE [LARGE SCALE GENOMIC DNA]</scope>
</reference>
<evidence type="ECO:0000313" key="6">
    <source>
        <dbReference type="Proteomes" id="UP000034096"/>
    </source>
</evidence>
<sequence length="383" mass="42789">MENVPLPEKIRPKTLKDFVGQEHLAGEKGVIRILLKNAGKTGFFPSLILWGPPGIGKTTLARIIASELKREYFEFSAVSTSIKEIEKIMIKETLFPPIVVIDEIHRFNKAQQAKLLPFVEKGSITLIGATTENPSFEVISPLLSRTRVILLHQHSEKDLKCILNKGLKFLKRKLSGKAQKFILESSNGDARILLTTIEIAANITSSDPLQITYIEQALQKRQLGFDKHGDEFYNVISAFIKSMRASDVDASLYYLARMVAAGQDPLYIARRMVVFASEDVASPTALVVANAVFQACQQIGYPECQENLAAGTVYLATAKKDRSAYNAYMSALKDVETYGNLPIPLKILNAPTKLMKDLGYGKGYDKYTKDSFLPEKIKNRKYY</sequence>
<organism evidence="5 6">
    <name type="scientific">Candidatus Woesebacteria bacterium GW2011_GWC1_38_13</name>
    <dbReference type="NCBI Taxonomy" id="1618583"/>
    <lineage>
        <taxon>Bacteria</taxon>
        <taxon>Candidatus Woeseibacteriota</taxon>
    </lineage>
</organism>
<dbReference type="Pfam" id="PF16193">
    <property type="entry name" value="AAA_assoc_2"/>
    <property type="match status" value="1"/>
</dbReference>
<evidence type="ECO:0000256" key="2">
    <source>
        <dbReference type="ARBA" id="ARBA00022741"/>
    </source>
</evidence>
<dbReference type="PANTHER" id="PTHR13779:SF7">
    <property type="entry name" value="ATPASE WRNIP1"/>
    <property type="match status" value="1"/>
</dbReference>
<gene>
    <name evidence="5" type="ORF">US75_C0006G0034</name>
</gene>
<dbReference type="InterPro" id="IPR003959">
    <property type="entry name" value="ATPase_AAA_core"/>
</dbReference>
<dbReference type="SUPFAM" id="SSF52540">
    <property type="entry name" value="P-loop containing nucleoside triphosphate hydrolases"/>
    <property type="match status" value="1"/>
</dbReference>
<dbReference type="SUPFAM" id="SSF48019">
    <property type="entry name" value="post-AAA+ oligomerization domain-like"/>
    <property type="match status" value="1"/>
</dbReference>
<dbReference type="Proteomes" id="UP000034096">
    <property type="component" value="Unassembled WGS sequence"/>
</dbReference>
<dbReference type="GO" id="GO:0008047">
    <property type="term" value="F:enzyme activator activity"/>
    <property type="evidence" value="ECO:0007669"/>
    <property type="project" value="TreeGrafter"/>
</dbReference>
<dbReference type="Gene3D" id="3.40.50.300">
    <property type="entry name" value="P-loop containing nucleotide triphosphate hydrolases"/>
    <property type="match status" value="1"/>
</dbReference>
<dbReference type="InterPro" id="IPR027417">
    <property type="entry name" value="P-loop_NTPase"/>
</dbReference>
<dbReference type="GO" id="GO:0003677">
    <property type="term" value="F:DNA binding"/>
    <property type="evidence" value="ECO:0007669"/>
    <property type="project" value="InterPro"/>
</dbReference>
<dbReference type="PATRIC" id="fig|1618583.3.peg.295"/>
<dbReference type="STRING" id="1618583.US75_C0006G0034"/>
<evidence type="ECO:0000256" key="1">
    <source>
        <dbReference type="ARBA" id="ARBA00008959"/>
    </source>
</evidence>
<dbReference type="GO" id="GO:0006261">
    <property type="term" value="P:DNA-templated DNA replication"/>
    <property type="evidence" value="ECO:0007669"/>
    <property type="project" value="TreeGrafter"/>
</dbReference>
<dbReference type="FunFam" id="1.20.272.10:FF:000001">
    <property type="entry name" value="Putative AAA family ATPase"/>
    <property type="match status" value="1"/>
</dbReference>
<dbReference type="Gene3D" id="1.10.3710.10">
    <property type="entry name" value="DNA polymerase III clamp loader subunits, C-terminal domain"/>
    <property type="match status" value="1"/>
</dbReference>
<evidence type="ECO:0000313" key="5">
    <source>
        <dbReference type="EMBL" id="KKQ56477.1"/>
    </source>
</evidence>
<dbReference type="GO" id="GO:0017116">
    <property type="term" value="F:single-stranded DNA helicase activity"/>
    <property type="evidence" value="ECO:0007669"/>
    <property type="project" value="TreeGrafter"/>
</dbReference>
<evidence type="ECO:0000259" key="4">
    <source>
        <dbReference type="SMART" id="SM00382"/>
    </source>
</evidence>
<dbReference type="GO" id="GO:0000731">
    <property type="term" value="P:DNA synthesis involved in DNA repair"/>
    <property type="evidence" value="ECO:0007669"/>
    <property type="project" value="TreeGrafter"/>
</dbReference>
<name>A0A0G0IP35_9BACT</name>
<dbReference type="CDD" id="cd00009">
    <property type="entry name" value="AAA"/>
    <property type="match status" value="1"/>
</dbReference>
<comment type="similarity">
    <text evidence="1">Belongs to the AAA ATPase family. RarA/MGS1/WRNIP1 subfamily.</text>
</comment>
<dbReference type="GO" id="GO:0005524">
    <property type="term" value="F:ATP binding"/>
    <property type="evidence" value="ECO:0007669"/>
    <property type="project" value="UniProtKB-KW"/>
</dbReference>
<evidence type="ECO:0000256" key="3">
    <source>
        <dbReference type="ARBA" id="ARBA00022840"/>
    </source>
</evidence>
<dbReference type="PANTHER" id="PTHR13779">
    <property type="entry name" value="WERNER HELICASE-INTERACTING PROTEIN 1 FAMILY MEMBER"/>
    <property type="match status" value="1"/>
</dbReference>
<dbReference type="CDD" id="cd18139">
    <property type="entry name" value="HLD_clamp_RarA"/>
    <property type="match status" value="1"/>
</dbReference>
<feature type="domain" description="AAA+ ATPase" evidence="4">
    <location>
        <begin position="43"/>
        <end position="154"/>
    </location>
</feature>
<dbReference type="EMBL" id="LBUE01000006">
    <property type="protein sequence ID" value="KKQ56477.1"/>
    <property type="molecule type" value="Genomic_DNA"/>
</dbReference>
<keyword evidence="2" id="KW-0547">Nucleotide-binding</keyword>
<dbReference type="Pfam" id="PF00004">
    <property type="entry name" value="AAA"/>
    <property type="match status" value="1"/>
</dbReference>
<proteinExistence type="inferred from homology"/>
<dbReference type="InterPro" id="IPR008921">
    <property type="entry name" value="DNA_pol3_clamp-load_cplx_C"/>
</dbReference>
<dbReference type="Pfam" id="PF12002">
    <property type="entry name" value="MgsA_C"/>
    <property type="match status" value="1"/>
</dbReference>
<dbReference type="InterPro" id="IPR032423">
    <property type="entry name" value="AAA_assoc_2"/>
</dbReference>
<dbReference type="Gene3D" id="1.10.8.60">
    <property type="match status" value="1"/>
</dbReference>
<accession>A0A0G0IP35</accession>
<dbReference type="GO" id="GO:0016887">
    <property type="term" value="F:ATP hydrolysis activity"/>
    <property type="evidence" value="ECO:0007669"/>
    <property type="project" value="InterPro"/>
</dbReference>